<evidence type="ECO:0000313" key="1">
    <source>
        <dbReference type="EMBL" id="KAJ1932938.1"/>
    </source>
</evidence>
<reference evidence="1" key="1">
    <citation type="submission" date="2022-07" db="EMBL/GenBank/DDBJ databases">
        <title>Phylogenomic reconstructions and comparative analyses of Kickxellomycotina fungi.</title>
        <authorList>
            <person name="Reynolds N.K."/>
            <person name="Stajich J.E."/>
            <person name="Barry K."/>
            <person name="Grigoriev I.V."/>
            <person name="Crous P."/>
            <person name="Smith M.E."/>
        </authorList>
    </citation>
    <scope>NUCLEOTIDE SEQUENCE</scope>
    <source>
        <strain evidence="1">NRRL 5244</strain>
    </source>
</reference>
<proteinExistence type="predicted"/>
<dbReference type="Proteomes" id="UP001150603">
    <property type="component" value="Unassembled WGS sequence"/>
</dbReference>
<name>A0ACC1J0T4_9FUNG</name>
<comment type="caution">
    <text evidence="1">The sequence shown here is derived from an EMBL/GenBank/DDBJ whole genome shotgun (WGS) entry which is preliminary data.</text>
</comment>
<gene>
    <name evidence="1" type="ORF">FBU59_006201</name>
</gene>
<evidence type="ECO:0000313" key="2">
    <source>
        <dbReference type="Proteomes" id="UP001150603"/>
    </source>
</evidence>
<sequence>MVHISSFRVRLPCSDLEWDSMHAQPTTVSPNTSSATLGGSSQQSGLMVRTFREAVMHTSLSEQAANEIAATPSHDPNVYRYAAVLAGLLDSVVDFGDDIRTLASAPAMEGTELLAQLLAEQQDGEIPEYAPYSQGGSYGRYGPASASMASGAGSGRAGSMSDRKLPATALWLGSRKARNQFMRNSRSGWASASVSSAWPPDWRSRMRVVQERAAALERQFTDWYSSLPIAKYARKPYLYSQLPLQDRITYFHQQIMYYGGVIQLQSLVIMLQGLLLPDCVDEPGSTGFGFNSPGAADGDLGFGTGALTNILWRSLMEIESDGSPAGDGRGRRHMRESSEVFDSPYASRRRQFGGLHSSWSSSRRPYGAGAAGDAFGDGMDDDDVAGLAPMDE</sequence>
<protein>
    <submittedName>
        <fullName evidence="1">Uncharacterized protein</fullName>
    </submittedName>
</protein>
<accession>A0ACC1J0T4</accession>
<organism evidence="1 2">
    <name type="scientific">Linderina macrospora</name>
    <dbReference type="NCBI Taxonomy" id="4868"/>
    <lineage>
        <taxon>Eukaryota</taxon>
        <taxon>Fungi</taxon>
        <taxon>Fungi incertae sedis</taxon>
        <taxon>Zoopagomycota</taxon>
        <taxon>Kickxellomycotina</taxon>
        <taxon>Kickxellomycetes</taxon>
        <taxon>Kickxellales</taxon>
        <taxon>Kickxellaceae</taxon>
        <taxon>Linderina</taxon>
    </lineage>
</organism>
<keyword evidence="2" id="KW-1185">Reference proteome</keyword>
<dbReference type="EMBL" id="JANBPW010005295">
    <property type="protein sequence ID" value="KAJ1932938.1"/>
    <property type="molecule type" value="Genomic_DNA"/>
</dbReference>
<feature type="non-terminal residue" evidence="1">
    <location>
        <position position="392"/>
    </location>
</feature>